<dbReference type="Proteomes" id="UP000000343">
    <property type="component" value="Plasmid pACIX904"/>
</dbReference>
<gene>
    <name evidence="1" type="ordered locus">AciX9_4579</name>
</gene>
<dbReference type="Gene3D" id="3.20.20.80">
    <property type="entry name" value="Glycosidases"/>
    <property type="match status" value="1"/>
</dbReference>
<geneLocation type="plasmid" evidence="1 2">
    <name>pACIX904</name>
</geneLocation>
<reference evidence="2" key="1">
    <citation type="submission" date="2011-01" db="EMBL/GenBank/DDBJ databases">
        <title>Complete sequence of plasmid4 of Acidobacterium sp. MP5ACTX9.</title>
        <authorList>
            <consortium name="US DOE Joint Genome Institute"/>
            <person name="Lucas S."/>
            <person name="Copeland A."/>
            <person name="Lapidus A."/>
            <person name="Cheng J.-F."/>
            <person name="Goodwin L."/>
            <person name="Pitluck S."/>
            <person name="Teshima H."/>
            <person name="Detter J.C."/>
            <person name="Han C."/>
            <person name="Tapia R."/>
            <person name="Land M."/>
            <person name="Hauser L."/>
            <person name="Kyrpides N."/>
            <person name="Ivanova N."/>
            <person name="Ovchinnikova G."/>
            <person name="Pagani I."/>
            <person name="Rawat S.R."/>
            <person name="Mannisto M."/>
            <person name="Haggblom M.M."/>
            <person name="Woyke T."/>
        </authorList>
    </citation>
    <scope>NUCLEOTIDE SEQUENCE [LARGE SCALE GENOMIC DNA]</scope>
    <source>
        <strain evidence="2">MP5ACTX9</strain>
        <plasmid evidence="2">Plasmid pACIX904</plasmid>
    </source>
</reference>
<accession>E8X7S5</accession>
<sequence>MSWKMGKIIHQTSNFFVVMLLVLITQHGSFDKVMGAQEPLHVHAITDAVKNRANATRASLEAARQSDSFVDAVGVDTHLSYDNTPYYREWPKVSALLRSSGIRHIRDGYHDWEPSSAFVKEHRELALAGIHTTYIIPNDPKTTSDDIVRFSHLVKDLEALEAPNECDAGQNCGGGGKRGIENAVNFQPLLHRTGDLLDVPVLGPSFTSQEAYAGVGKLSQMMTMNNLHVYFGGRNPGNQGWGAGDPEGHNYGSLDWWIDQARLDGDHLPVTITETGYLMPEKPTPYTLPRPLGGAYIMRTLLLAFNHHVTRTFLYELLDEVSSPDYGLLTADLQDKPAFTALRSLIKLLSDPGPPFAPDALPYELRGGDKNLGHTLLQKRDGTFFLIVWNEESQYDPAKCVLTVLQPKKITLQLGPGFVVTSISTFPDTGVMTTTATAVSGATTSLSIDGNPTIIKISSHVP</sequence>
<dbReference type="PaxDb" id="1198114-AciX9_4579"/>
<dbReference type="eggNOG" id="COG3209">
    <property type="taxonomic scope" value="Bacteria"/>
</dbReference>
<keyword evidence="1" id="KW-0614">Plasmid</keyword>
<dbReference type="SUPFAM" id="SSF51445">
    <property type="entry name" value="(Trans)glycosidases"/>
    <property type="match status" value="1"/>
</dbReference>
<proteinExistence type="predicted"/>
<dbReference type="KEGG" id="acm:AciX9_4579"/>
<evidence type="ECO:0000313" key="1">
    <source>
        <dbReference type="EMBL" id="ADW71509.1"/>
    </source>
</evidence>
<dbReference type="AlphaFoldDB" id="E8X7S5"/>
<dbReference type="OrthoDB" id="113296at2"/>
<evidence type="ECO:0000313" key="2">
    <source>
        <dbReference type="Proteomes" id="UP000000343"/>
    </source>
</evidence>
<name>E8X7S5_GRATM</name>
<dbReference type="HOGENOM" id="CLU_041131_0_0_0"/>
<dbReference type="InterPro" id="IPR017853">
    <property type="entry name" value="GH"/>
</dbReference>
<keyword evidence="2" id="KW-1185">Reference proteome</keyword>
<protein>
    <submittedName>
        <fullName evidence="1">Uncharacterized protein</fullName>
    </submittedName>
</protein>
<dbReference type="RefSeq" id="WP_013573228.1">
    <property type="nucleotide sequence ID" value="NC_015059.1"/>
</dbReference>
<dbReference type="EMBL" id="CP002484">
    <property type="protein sequence ID" value="ADW71509.1"/>
    <property type="molecule type" value="Genomic_DNA"/>
</dbReference>
<organism evidence="2">
    <name type="scientific">Granulicella tundricola (strain ATCC BAA-1859 / DSM 23138 / MP5ACTX9)</name>
    <dbReference type="NCBI Taxonomy" id="1198114"/>
    <lineage>
        <taxon>Bacteria</taxon>
        <taxon>Pseudomonadati</taxon>
        <taxon>Acidobacteriota</taxon>
        <taxon>Terriglobia</taxon>
        <taxon>Terriglobales</taxon>
        <taxon>Acidobacteriaceae</taxon>
        <taxon>Granulicella</taxon>
    </lineage>
</organism>